<evidence type="ECO:0000256" key="1">
    <source>
        <dbReference type="SAM" id="MobiDB-lite"/>
    </source>
</evidence>
<gene>
    <name evidence="4" type="ORF">COP05_05520</name>
</gene>
<evidence type="ECO:0000259" key="3">
    <source>
        <dbReference type="Pfam" id="PF19187"/>
    </source>
</evidence>
<dbReference type="EMBL" id="CP023482">
    <property type="protein sequence ID" value="ATH96610.1"/>
    <property type="molecule type" value="Genomic_DNA"/>
</dbReference>
<evidence type="ECO:0000313" key="4">
    <source>
        <dbReference type="EMBL" id="ATH96610.1"/>
    </source>
</evidence>
<dbReference type="Pfam" id="PF19187">
    <property type="entry name" value="HTH_PafC"/>
    <property type="match status" value="1"/>
</dbReference>
<evidence type="ECO:0000259" key="2">
    <source>
        <dbReference type="Pfam" id="PF13280"/>
    </source>
</evidence>
<feature type="domain" description="WYL" evidence="2">
    <location>
        <begin position="145"/>
        <end position="208"/>
    </location>
</feature>
<feature type="domain" description="PafC HTH" evidence="3">
    <location>
        <begin position="346"/>
        <end position="458"/>
    </location>
</feature>
<sequence>MPPTQNVERLLSLALTLTSSTRGLTREEVTELVPGYERMNPASVRRQFTRDLARLAKLGIDVDSTPDLVNPSTLRYTASVRDAASSTGTFDAHERLMLGAAAAMWSTQSAGSLGARIRAKLASLGVPPVSGIARGALGSSPASTPLLEALESGKTVTFAYRSSAAAAAHKRRVEPWAFDVARGREYLYGYDLDREAPRLFRVSRIESIPVEGPSAKHAREPHPPIRSLLSNDRTRAGQSNESAEQLRVRIAPYKALDLRSRLGMDAGSPLAEVPPSKADGILSAAWAEPLWVALEGDHSLATTWALTRARIAALHTGPASLTWEHASTFDTVKQKRARDVGTGDGELTRLSAEIAYLHSFGDVAVADMARDFGLTVDELNADLDIIYNAGDYSRGYDELVEVTRADGYVSIAGADPLARPMTFTASEISALLIGLEAVADSRGGLSVSAIEALRAKLAAMVPEGAAQGGQPSEAPRDHENPTLTRILDAHATKHPVRIMYSPAARHGISIRDIEPREVTSKYGALYVRAYCRLAGAEREFRSDRIVDSWECTDPAAPATGDFTTPLDVALENWPTVTLAIGPKARWILDAFNASELRAEPNSTRVIARITPSSSHALLAAIFETDGEAEVLDPDHIRSAIRGVAETKVARLGE</sequence>
<dbReference type="InterPro" id="IPR051534">
    <property type="entry name" value="CBASS_pafABC_assoc_protein"/>
</dbReference>
<dbReference type="PANTHER" id="PTHR34580:SF1">
    <property type="entry name" value="PROTEIN PAFC"/>
    <property type="match status" value="1"/>
</dbReference>
<dbReference type="InterPro" id="IPR026881">
    <property type="entry name" value="WYL_dom"/>
</dbReference>
<dbReference type="RefSeq" id="WP_096882921.1">
    <property type="nucleotide sequence ID" value="NZ_CP023482.1"/>
</dbReference>
<evidence type="ECO:0000313" key="5">
    <source>
        <dbReference type="Proteomes" id="UP000815698"/>
    </source>
</evidence>
<feature type="domain" description="WYL" evidence="2">
    <location>
        <begin position="482"/>
        <end position="546"/>
    </location>
</feature>
<dbReference type="Proteomes" id="UP000815698">
    <property type="component" value="Chromosome"/>
</dbReference>
<organism evidence="4 5">
    <name type="scientific">Dermabacter jinjuensis</name>
    <dbReference type="NCBI Taxonomy" id="1667168"/>
    <lineage>
        <taxon>Bacteria</taxon>
        <taxon>Bacillati</taxon>
        <taxon>Actinomycetota</taxon>
        <taxon>Actinomycetes</taxon>
        <taxon>Micrococcales</taxon>
        <taxon>Dermabacteraceae</taxon>
        <taxon>Dermabacter</taxon>
    </lineage>
</organism>
<evidence type="ECO:0008006" key="6">
    <source>
        <dbReference type="Google" id="ProtNLM"/>
    </source>
</evidence>
<dbReference type="PANTHER" id="PTHR34580">
    <property type="match status" value="1"/>
</dbReference>
<protein>
    <recommendedName>
        <fullName evidence="6">WYL domain-containing protein</fullName>
    </recommendedName>
</protein>
<dbReference type="Pfam" id="PF13280">
    <property type="entry name" value="WYL"/>
    <property type="match status" value="2"/>
</dbReference>
<dbReference type="PROSITE" id="PS52050">
    <property type="entry name" value="WYL"/>
    <property type="match status" value="2"/>
</dbReference>
<feature type="region of interest" description="Disordered" evidence="1">
    <location>
        <begin position="212"/>
        <end position="244"/>
    </location>
</feature>
<dbReference type="InterPro" id="IPR043839">
    <property type="entry name" value="PafC_HTH"/>
</dbReference>
<keyword evidence="5" id="KW-1185">Reference proteome</keyword>
<accession>A0ABN5DS50</accession>
<reference evidence="4 5" key="1">
    <citation type="journal article" date="2016" name="Int. J. Syst. Evol. Microbiol.">
        <title>Dermabacter jinjuensis sp. nov., a novel species of the genus Dermabacter isolated from a clinical specimen.</title>
        <authorList>
            <person name="Park Y.K."/>
            <person name="Lee K.M."/>
            <person name="Lee W.K."/>
            <person name="Cho M.J."/>
            <person name="Lee H.S."/>
            <person name="Cho Y.G."/>
            <person name="Lee Y.C."/>
            <person name="Lee W.K."/>
            <person name="Seong W.K."/>
            <person name="Hwang K.J."/>
        </authorList>
    </citation>
    <scope>NUCLEOTIDE SEQUENCE [LARGE SCALE GENOMIC DNA]</scope>
    <source>
        <strain evidence="4 5">32T</strain>
    </source>
</reference>
<proteinExistence type="predicted"/>
<name>A0ABN5DS50_9MICO</name>
<feature type="compositionally biased region" description="Polar residues" evidence="1">
    <location>
        <begin position="228"/>
        <end position="243"/>
    </location>
</feature>